<evidence type="ECO:0000259" key="3">
    <source>
        <dbReference type="Pfam" id="PF08125"/>
    </source>
</evidence>
<feature type="domain" description="Mannitol dehydrogenase N-terminal" evidence="2">
    <location>
        <begin position="23"/>
        <end position="268"/>
    </location>
</feature>
<dbReference type="Pfam" id="PF08125">
    <property type="entry name" value="Mannitol_dh_C"/>
    <property type="match status" value="1"/>
</dbReference>
<dbReference type="InterPro" id="IPR000669">
    <property type="entry name" value="Mannitol_DH"/>
</dbReference>
<proteinExistence type="predicted"/>
<evidence type="ECO:0000313" key="5">
    <source>
        <dbReference type="Proteomes" id="UP000198975"/>
    </source>
</evidence>
<dbReference type="GO" id="GO:0042840">
    <property type="term" value="P:D-glucuronate catabolic process"/>
    <property type="evidence" value="ECO:0007669"/>
    <property type="project" value="TreeGrafter"/>
</dbReference>
<dbReference type="GO" id="GO:0008866">
    <property type="term" value="F:fructuronate reductase activity"/>
    <property type="evidence" value="ECO:0007669"/>
    <property type="project" value="TreeGrafter"/>
</dbReference>
<name>A0A1C3Z651_9ENTR</name>
<feature type="domain" description="Mannitol dehydrogenase C-terminal" evidence="3">
    <location>
        <begin position="278"/>
        <end position="463"/>
    </location>
</feature>
<dbReference type="Pfam" id="PF01232">
    <property type="entry name" value="Mannitol_dh"/>
    <property type="match status" value="1"/>
</dbReference>
<dbReference type="SUPFAM" id="SSF51735">
    <property type="entry name" value="NAD(P)-binding Rossmann-fold domains"/>
    <property type="match status" value="1"/>
</dbReference>
<dbReference type="InterPro" id="IPR013328">
    <property type="entry name" value="6PGD_dom2"/>
</dbReference>
<dbReference type="InterPro" id="IPR008927">
    <property type="entry name" value="6-PGluconate_DH-like_C_sf"/>
</dbReference>
<dbReference type="Proteomes" id="UP000198975">
    <property type="component" value="Unassembled WGS sequence"/>
</dbReference>
<dbReference type="InterPro" id="IPR013131">
    <property type="entry name" value="Mannitol_DH_N"/>
</dbReference>
<dbReference type="NCBIfam" id="NF043014">
    <property type="entry name" value="DArabDhDalD"/>
    <property type="match status" value="1"/>
</dbReference>
<evidence type="ECO:0000256" key="1">
    <source>
        <dbReference type="ARBA" id="ARBA00023002"/>
    </source>
</evidence>
<dbReference type="InterPro" id="IPR036291">
    <property type="entry name" value="NAD(P)-bd_dom_sf"/>
</dbReference>
<dbReference type="Gene3D" id="3.40.50.720">
    <property type="entry name" value="NAD(P)-binding Rossmann-like Domain"/>
    <property type="match status" value="1"/>
</dbReference>
<keyword evidence="5" id="KW-1185">Reference proteome</keyword>
<dbReference type="InterPro" id="IPR050988">
    <property type="entry name" value="Mannitol_DH/Oxidoreductase"/>
</dbReference>
<evidence type="ECO:0000259" key="2">
    <source>
        <dbReference type="Pfam" id="PF01232"/>
    </source>
</evidence>
<accession>A0A1C3Z651</accession>
<gene>
    <name evidence="4" type="ORF">GA0061071_101388</name>
</gene>
<keyword evidence="1" id="KW-0560">Oxidoreductase</keyword>
<evidence type="ECO:0000313" key="4">
    <source>
        <dbReference type="EMBL" id="SCB77815.1"/>
    </source>
</evidence>
<dbReference type="PRINTS" id="PR00084">
    <property type="entry name" value="MTLDHDRGNASE"/>
</dbReference>
<dbReference type="InterPro" id="IPR013118">
    <property type="entry name" value="Mannitol_DH_C"/>
</dbReference>
<dbReference type="PANTHER" id="PTHR43362:SF7">
    <property type="entry name" value="D-MANNONATE OXIDOREDUCTASE"/>
    <property type="match status" value="1"/>
</dbReference>
<organism evidence="4 5">
    <name type="scientific">Kosakonia oryzendophytica</name>
    <dbReference type="NCBI Taxonomy" id="1005665"/>
    <lineage>
        <taxon>Bacteria</taxon>
        <taxon>Pseudomonadati</taxon>
        <taxon>Pseudomonadota</taxon>
        <taxon>Gammaproteobacteria</taxon>
        <taxon>Enterobacterales</taxon>
        <taxon>Enterobacteriaceae</taxon>
        <taxon>Kosakonia</taxon>
    </lineage>
</organism>
<dbReference type="Gene3D" id="1.10.1040.10">
    <property type="entry name" value="N-(1-d-carboxylethyl)-l-norvaline Dehydrogenase, domain 2"/>
    <property type="match status" value="1"/>
</dbReference>
<dbReference type="SUPFAM" id="SSF48179">
    <property type="entry name" value="6-phosphogluconate dehydrogenase C-terminal domain-like"/>
    <property type="match status" value="1"/>
</dbReference>
<dbReference type="AlphaFoldDB" id="A0A1C3Z651"/>
<reference evidence="5" key="1">
    <citation type="submission" date="2016-08" db="EMBL/GenBank/DDBJ databases">
        <authorList>
            <person name="Varghese N."/>
            <person name="Submissions Spin"/>
        </authorList>
    </citation>
    <scope>NUCLEOTIDE SEQUENCE [LARGE SCALE GENOMIC DNA]</scope>
    <source>
        <strain evidence="5">REICA_082</strain>
    </source>
</reference>
<sequence length="479" mass="52974">MPVNMSNAHCGVIIMSGNKAVWMHIGAGSFHRAHQAWYLHSLMQQGDDSWSIALGNIRDDANALLGALAAQKGEYVLETVSPDGERQYETITSIRKVLAWDSEISALVAQGADAQTRVIAFTVTESGYYLTPEHELDMQQADIKADLNGGIRTLYGALTRILTQRIANNGGPVTLLNCDNLRHNGERFRHGFLSFLKAKGERALYDWVKHYTTSPNTMVDRITPRPTPDVAERVLAATGIHDAVPVMGESFIQWVIEDDFINGRPALENVGVELVESVLPWEEAKIRILNATHSCIAWAGTLIGLSYIDESTRQSAIRQMAWEYVSRDVIPSLTPSPLDLAKYRDVVLARFGNPYIKDTNQRVAADGLSKIPGMVTPTLVQCYQRGATPSATAVLPGLFFLFLRRWADSTLPYTYQDGVMRPEAIKALFASDDPLATFAKDEALFAELAQSADFLALLRRTVAELEQWVKQPQAQLATA</sequence>
<dbReference type="PANTHER" id="PTHR43362">
    <property type="entry name" value="MANNITOL DEHYDROGENASE DSF1-RELATED"/>
    <property type="match status" value="1"/>
</dbReference>
<dbReference type="EMBL" id="FMAY01000001">
    <property type="protein sequence ID" value="SCB77815.1"/>
    <property type="molecule type" value="Genomic_DNA"/>
</dbReference>
<protein>
    <submittedName>
        <fullName evidence="4">D-arabinitol 4-dehydrogenase</fullName>
    </submittedName>
</protein>
<dbReference type="InterPro" id="IPR050025">
    <property type="entry name" value="DalD"/>
</dbReference>